<dbReference type="NCBIfam" id="NF006698">
    <property type="entry name" value="PRK09243.1-5"/>
    <property type="match status" value="1"/>
</dbReference>
<evidence type="ECO:0000256" key="1">
    <source>
        <dbReference type="ARBA" id="ARBA00004952"/>
    </source>
</evidence>
<keyword evidence="5 9" id="KW-0436">Ligase</keyword>
<evidence type="ECO:0000259" key="10">
    <source>
        <dbReference type="Pfam" id="PF04095"/>
    </source>
</evidence>
<sequence>MLASMRELTTPDGPSTALLTDHYELTMLQAALDAGTADTPCLFEMFGRRLPAGRRYGVVAGTGRFLEGLSRFRFGDAELGFLRDTGVVSEDALDWLADYRFSGTIRGYREGDVYFPGSPLLIVEASFAEAVILETLALSVYNYDSAVAAAASRMSGVALGRPLAEMGSRRTNESSAVAAARAAVVAGFSSTSNLEAGRRYGLRTIGTSAHSFTLLHPTEEDAFRAQINSLGADTTVLLDTYDVDAALETAVRIAGPNLGGVRLDSGDLGIQATEVREKLDALGAHNTTITVTSDLDEYAIASLASAPVDSYGVGTRLVTGSGAPSANLVYKLTARQDDEGTWHSVAKKAAGKGSHGGLKTARRVLSGGTATQEAIGVPHLPDGVGKGRDLQVDFVVDGEIDDSFTGPQAVVRAQEMHRAAMAELPRSARRLQDGDPTIPTIFYDA</sequence>
<dbReference type="NCBIfam" id="TIGR01513">
    <property type="entry name" value="NAPRTase_put"/>
    <property type="match status" value="1"/>
</dbReference>
<dbReference type="GO" id="GO:0034355">
    <property type="term" value="P:NAD+ biosynthetic process via the salvage pathway"/>
    <property type="evidence" value="ECO:0007669"/>
    <property type="project" value="TreeGrafter"/>
</dbReference>
<keyword evidence="12" id="KW-0328">Glycosyltransferase</keyword>
<evidence type="ECO:0000256" key="4">
    <source>
        <dbReference type="ARBA" id="ARBA00022553"/>
    </source>
</evidence>
<keyword evidence="13" id="KW-1185">Reference proteome</keyword>
<dbReference type="PANTHER" id="PTHR11098">
    <property type="entry name" value="NICOTINATE PHOSPHORIBOSYLTRANSFERASE"/>
    <property type="match status" value="1"/>
</dbReference>
<keyword evidence="7 9" id="KW-0808">Transferase</keyword>
<comment type="catalytic activity">
    <reaction evidence="8 9">
        <text>5-phospho-alpha-D-ribose 1-diphosphate + nicotinate + ATP + H2O = nicotinate beta-D-ribonucleotide + ADP + phosphate + diphosphate</text>
        <dbReference type="Rhea" id="RHEA:36163"/>
        <dbReference type="ChEBI" id="CHEBI:15377"/>
        <dbReference type="ChEBI" id="CHEBI:30616"/>
        <dbReference type="ChEBI" id="CHEBI:32544"/>
        <dbReference type="ChEBI" id="CHEBI:33019"/>
        <dbReference type="ChEBI" id="CHEBI:43474"/>
        <dbReference type="ChEBI" id="CHEBI:57502"/>
        <dbReference type="ChEBI" id="CHEBI:58017"/>
        <dbReference type="ChEBI" id="CHEBI:456216"/>
        <dbReference type="EC" id="6.3.4.21"/>
    </reaction>
</comment>
<comment type="function">
    <text evidence="9">Catalyzes the first step in the biosynthesis of NAD from nicotinic acid, the ATP-dependent synthesis of beta-nicotinate D-ribonucleotide from nicotinate and 5-phospho-D-ribose 1-phosphate.</text>
</comment>
<evidence type="ECO:0000256" key="8">
    <source>
        <dbReference type="ARBA" id="ARBA00048668"/>
    </source>
</evidence>
<reference evidence="12 13" key="1">
    <citation type="submission" date="2016-01" db="EMBL/GenBank/DDBJ databases">
        <title>Use of Whole Genome Sequencing to ascertain that Brevibacterium massiliense (Roux, Raoult 2009) is a later heterotypic synonym of Brevibacterium ravenspurgense (Mages 2008).</title>
        <authorList>
            <person name="Bernier A.-M."/>
            <person name="Burdz T."/>
            <person name="Huynh C."/>
            <person name="Pachecho A.L."/>
            <person name="Wiebe D."/>
            <person name="Bonner C."/>
            <person name="Bernard K."/>
        </authorList>
    </citation>
    <scope>NUCLEOTIDE SEQUENCE [LARGE SCALE GENOMIC DNA]</scope>
    <source>
        <strain evidence="12 13">CCUG56047</strain>
    </source>
</reference>
<evidence type="ECO:0000259" key="11">
    <source>
        <dbReference type="Pfam" id="PF17767"/>
    </source>
</evidence>
<proteinExistence type="inferred from homology"/>
<feature type="domain" description="Nicotinate phosphoribosyltransferase N-terminal" evidence="11">
    <location>
        <begin position="18"/>
        <end position="140"/>
    </location>
</feature>
<evidence type="ECO:0000256" key="7">
    <source>
        <dbReference type="ARBA" id="ARBA00022679"/>
    </source>
</evidence>
<protein>
    <recommendedName>
        <fullName evidence="3 9">Nicotinate phosphoribosyltransferase</fullName>
        <ecNumber evidence="3 9">6.3.4.21</ecNumber>
    </recommendedName>
</protein>
<dbReference type="GO" id="GO:0016757">
    <property type="term" value="F:glycosyltransferase activity"/>
    <property type="evidence" value="ECO:0007669"/>
    <property type="project" value="UniProtKB-KW"/>
</dbReference>
<evidence type="ECO:0000256" key="3">
    <source>
        <dbReference type="ARBA" id="ARBA00013236"/>
    </source>
</evidence>
<dbReference type="InterPro" id="IPR036068">
    <property type="entry name" value="Nicotinate_pribotase-like_C"/>
</dbReference>
<dbReference type="GO" id="GO:0004516">
    <property type="term" value="F:nicotinate phosphoribosyltransferase activity"/>
    <property type="evidence" value="ECO:0007669"/>
    <property type="project" value="UniProtKB-UniRule"/>
</dbReference>
<dbReference type="SUPFAM" id="SSF54675">
    <property type="entry name" value="Nicotinate/Quinolinate PRTase N-terminal domain-like"/>
    <property type="match status" value="1"/>
</dbReference>
<evidence type="ECO:0000256" key="6">
    <source>
        <dbReference type="ARBA" id="ARBA00022642"/>
    </source>
</evidence>
<dbReference type="Pfam" id="PF04095">
    <property type="entry name" value="NAPRTase"/>
    <property type="match status" value="1"/>
</dbReference>
<dbReference type="Gene3D" id="3.20.20.70">
    <property type="entry name" value="Aldolase class I"/>
    <property type="match status" value="1"/>
</dbReference>
<dbReference type="InterPro" id="IPR013785">
    <property type="entry name" value="Aldolase_TIM"/>
</dbReference>
<comment type="similarity">
    <text evidence="2 9">Belongs to the NAPRTase family.</text>
</comment>
<evidence type="ECO:0000313" key="13">
    <source>
        <dbReference type="Proteomes" id="UP000243589"/>
    </source>
</evidence>
<gene>
    <name evidence="12" type="primary">pncB1</name>
    <name evidence="12" type="ORF">Bravens_00267</name>
</gene>
<dbReference type="InterPro" id="IPR006405">
    <property type="entry name" value="Nic_PRibTrfase_pncB"/>
</dbReference>
<dbReference type="PATRIC" id="fig|479117.4.peg.267"/>
<dbReference type="Pfam" id="PF17767">
    <property type="entry name" value="NAPRTase_N"/>
    <property type="match status" value="1"/>
</dbReference>
<keyword evidence="4" id="KW-0597">Phosphoprotein</keyword>
<name>A0A150HBD9_9MICO</name>
<comment type="PTM">
    <text evidence="9">Transiently phosphorylated on a His residue during the reaction cycle. Phosphorylation strongly increases the affinity for substrates and increases the rate of nicotinate D-ribonucleotide production. Dephosphorylation regenerates the low-affinity form of the enzyme, leading to product release.</text>
</comment>
<dbReference type="EC" id="6.3.4.21" evidence="3 9"/>
<dbReference type="EMBL" id="LQQC01000004">
    <property type="protein sequence ID" value="KXZ59335.1"/>
    <property type="molecule type" value="Genomic_DNA"/>
</dbReference>
<comment type="pathway">
    <text evidence="1 9">Cofactor biosynthesis; NAD(+) biosynthesis; nicotinate D-ribonucleotide from nicotinate: step 1/1.</text>
</comment>
<dbReference type="GO" id="GO:0005829">
    <property type="term" value="C:cytosol"/>
    <property type="evidence" value="ECO:0007669"/>
    <property type="project" value="TreeGrafter"/>
</dbReference>
<evidence type="ECO:0000313" key="12">
    <source>
        <dbReference type="EMBL" id="KXZ59335.1"/>
    </source>
</evidence>
<dbReference type="InterPro" id="IPR007229">
    <property type="entry name" value="Nic_PRibTrfase-Fam"/>
</dbReference>
<organism evidence="12 13">
    <name type="scientific">Brevibacterium ravenspurgense</name>
    <dbReference type="NCBI Taxonomy" id="479117"/>
    <lineage>
        <taxon>Bacteria</taxon>
        <taxon>Bacillati</taxon>
        <taxon>Actinomycetota</taxon>
        <taxon>Actinomycetes</taxon>
        <taxon>Micrococcales</taxon>
        <taxon>Brevibacteriaceae</taxon>
        <taxon>Brevibacterium</taxon>
    </lineage>
</organism>
<evidence type="ECO:0000256" key="9">
    <source>
        <dbReference type="RuleBase" id="RU365100"/>
    </source>
</evidence>
<accession>A0A150HBD9</accession>
<evidence type="ECO:0000256" key="5">
    <source>
        <dbReference type="ARBA" id="ARBA00022598"/>
    </source>
</evidence>
<dbReference type="Proteomes" id="UP000243589">
    <property type="component" value="Unassembled WGS sequence"/>
</dbReference>
<dbReference type="SUPFAM" id="SSF51690">
    <property type="entry name" value="Nicotinate/Quinolinate PRTase C-terminal domain-like"/>
    <property type="match status" value="1"/>
</dbReference>
<keyword evidence="6 9" id="KW-0662">Pyridine nucleotide biosynthesis</keyword>
<dbReference type="PIRSF" id="PIRSF000484">
    <property type="entry name" value="NAPRT"/>
    <property type="match status" value="1"/>
</dbReference>
<comment type="caution">
    <text evidence="12">The sequence shown here is derived from an EMBL/GenBank/DDBJ whole genome shotgun (WGS) entry which is preliminary data.</text>
</comment>
<dbReference type="Gene3D" id="3.20.140.10">
    <property type="entry name" value="nicotinate phosphoribosyltransferase"/>
    <property type="match status" value="1"/>
</dbReference>
<dbReference type="UniPathway" id="UPA00253">
    <property type="reaction ID" value="UER00457"/>
</dbReference>
<dbReference type="InterPro" id="IPR041525">
    <property type="entry name" value="N/Namide_PRibTrfase"/>
</dbReference>
<dbReference type="PANTHER" id="PTHR11098:SF8">
    <property type="entry name" value="NICOTINATE PHOSPHORIBOSYLTRANSFERASE PNCB1"/>
    <property type="match status" value="1"/>
</dbReference>
<feature type="domain" description="Nicotinate/nicotinamide phosphoribosyltransferase" evidence="10">
    <location>
        <begin position="163"/>
        <end position="354"/>
    </location>
</feature>
<evidence type="ECO:0000256" key="2">
    <source>
        <dbReference type="ARBA" id="ARBA00010897"/>
    </source>
</evidence>
<dbReference type="InterPro" id="IPR040727">
    <property type="entry name" value="NAPRTase_N"/>
</dbReference>
<dbReference type="AlphaFoldDB" id="A0A150HBD9"/>